<dbReference type="Gene3D" id="3.40.190.10">
    <property type="entry name" value="Periplasmic binding protein-like II"/>
    <property type="match status" value="2"/>
</dbReference>
<dbReference type="UniPathway" id="UPA00120">
    <property type="reaction ID" value="UER00203"/>
</dbReference>
<proteinExistence type="predicted"/>
<dbReference type="InterPro" id="IPR036263">
    <property type="entry name" value="Chorismate_II_sf"/>
</dbReference>
<evidence type="ECO:0000256" key="3">
    <source>
        <dbReference type="ARBA" id="ARBA00004496"/>
    </source>
</evidence>
<dbReference type="EMBL" id="FOZC01000001">
    <property type="protein sequence ID" value="SFR64452.1"/>
    <property type="molecule type" value="Genomic_DNA"/>
</dbReference>
<dbReference type="GO" id="GO:0009094">
    <property type="term" value="P:L-phenylalanine biosynthetic process"/>
    <property type="evidence" value="ECO:0007669"/>
    <property type="project" value="UniProtKB-UniPathway"/>
</dbReference>
<evidence type="ECO:0000256" key="18">
    <source>
        <dbReference type="ARBA" id="ARBA00047848"/>
    </source>
</evidence>
<dbReference type="Pfam" id="PF01817">
    <property type="entry name" value="CM_2"/>
    <property type="match status" value="1"/>
</dbReference>
<keyword evidence="11" id="KW-0057">Aromatic amino acid biosynthesis</keyword>
<keyword evidence="12" id="KW-0584">Phenylalanine biosynthesis</keyword>
<dbReference type="PIRSF" id="PIRSF001500">
    <property type="entry name" value="Chor_mut_pdt_Ppr"/>
    <property type="match status" value="1"/>
</dbReference>
<evidence type="ECO:0000256" key="7">
    <source>
        <dbReference type="ARBA" id="ARBA00014401"/>
    </source>
</evidence>
<dbReference type="AlphaFoldDB" id="A0A1I6ICJ2"/>
<keyword evidence="10" id="KW-0028">Amino-acid biosynthesis</keyword>
<evidence type="ECO:0000259" key="22">
    <source>
        <dbReference type="PROSITE" id="PS51171"/>
    </source>
</evidence>
<dbReference type="SUPFAM" id="SSF53850">
    <property type="entry name" value="Periplasmic binding protein-like II"/>
    <property type="match status" value="1"/>
</dbReference>
<dbReference type="InterPro" id="IPR018528">
    <property type="entry name" value="Preph_deHydtase_CS"/>
</dbReference>
<evidence type="ECO:0000313" key="24">
    <source>
        <dbReference type="EMBL" id="SFR64452.1"/>
    </source>
</evidence>
<evidence type="ECO:0000256" key="5">
    <source>
        <dbReference type="ARBA" id="ARBA00004817"/>
    </source>
</evidence>
<dbReference type="GO" id="GO:0004106">
    <property type="term" value="F:chorismate mutase activity"/>
    <property type="evidence" value="ECO:0007669"/>
    <property type="project" value="UniProtKB-EC"/>
</dbReference>
<dbReference type="Gene3D" id="1.20.59.10">
    <property type="entry name" value="Chorismate mutase"/>
    <property type="match status" value="1"/>
</dbReference>
<dbReference type="InterPro" id="IPR002912">
    <property type="entry name" value="ACT_dom"/>
</dbReference>
<evidence type="ECO:0000256" key="12">
    <source>
        <dbReference type="ARBA" id="ARBA00023222"/>
    </source>
</evidence>
<dbReference type="Gene3D" id="3.30.70.260">
    <property type="match status" value="1"/>
</dbReference>
<dbReference type="CDD" id="cd13631">
    <property type="entry name" value="PBP2_Ct-PDT_like"/>
    <property type="match status" value="1"/>
</dbReference>
<sequence>MANSNHPEEDSAKHGADAEMAAGETVADVRKELDELDPQLKELFLRRMELNRRLGEAKLRDGREVYDPARENRKLQAISGDLEDEFNRNAVRELFMHVMTLGRRYQYQTIKQVGGVGDENADTFGFERISELDYENSKIAYQGLPGAYGQIAAERFFGEDADIHHVKKFEDLMRELQFGDADFAVMPIENSTAGVVSGNYELLQAYDNYIVAETFVPVNHCLLTVPGAKLSDIRKVYSHPQSLMQCAGFLEHAGWEQHPMENNAVAAKKVLEDGDPSCAAVASEIAGRIYGLNVLKRSINDRRDNTTRFLIIANRPVYLLGAEKISLCFEVPHRSGSLYSILGNFIYNNVNMTMIQSRPIPDMSWEYRFFVDIEGNLSSSAVRSALTAIFREAQNVRILGNY</sequence>
<comment type="pathway">
    <text evidence="4">Amino-acid biosynthesis; L-phenylalanine biosynthesis; phenylpyruvate from prephenate: step 1/1.</text>
</comment>
<evidence type="ECO:0000256" key="2">
    <source>
        <dbReference type="ARBA" id="ARBA00002364"/>
    </source>
</evidence>
<evidence type="ECO:0000256" key="4">
    <source>
        <dbReference type="ARBA" id="ARBA00004741"/>
    </source>
</evidence>
<feature type="site" description="Essential for prephenate dehydratase activity" evidence="19">
    <location>
        <position position="307"/>
    </location>
</feature>
<dbReference type="PROSITE" id="PS51671">
    <property type="entry name" value="ACT"/>
    <property type="match status" value="1"/>
</dbReference>
<keyword evidence="14" id="KW-0456">Lyase</keyword>
<comment type="function">
    <text evidence="2">Catalyzes the Claisen rearrangement of chorismate to prephenate and the decarboxylation/dehydration of prephenate to phenylpyruvate.</text>
</comment>
<feature type="region of interest" description="Disordered" evidence="20">
    <location>
        <begin position="1"/>
        <end position="26"/>
    </location>
</feature>
<dbReference type="GO" id="GO:0005737">
    <property type="term" value="C:cytoplasm"/>
    <property type="evidence" value="ECO:0007669"/>
    <property type="project" value="UniProtKB-SubCell"/>
</dbReference>
<dbReference type="PROSITE" id="PS51168">
    <property type="entry name" value="CHORISMATE_MUT_2"/>
    <property type="match status" value="1"/>
</dbReference>
<dbReference type="PROSITE" id="PS00857">
    <property type="entry name" value="PREPHENATE_DEHYDR_1"/>
    <property type="match status" value="1"/>
</dbReference>
<evidence type="ECO:0000256" key="15">
    <source>
        <dbReference type="ARBA" id="ARBA00023268"/>
    </source>
</evidence>
<comment type="catalytic activity">
    <reaction evidence="18">
        <text>prephenate + H(+) = 3-phenylpyruvate + CO2 + H2O</text>
        <dbReference type="Rhea" id="RHEA:21648"/>
        <dbReference type="ChEBI" id="CHEBI:15377"/>
        <dbReference type="ChEBI" id="CHEBI:15378"/>
        <dbReference type="ChEBI" id="CHEBI:16526"/>
        <dbReference type="ChEBI" id="CHEBI:18005"/>
        <dbReference type="ChEBI" id="CHEBI:29934"/>
        <dbReference type="EC" id="4.2.1.51"/>
    </reaction>
</comment>
<evidence type="ECO:0000313" key="25">
    <source>
        <dbReference type="Proteomes" id="UP000214760"/>
    </source>
</evidence>
<dbReference type="SMART" id="SM00830">
    <property type="entry name" value="CM_2"/>
    <property type="match status" value="1"/>
</dbReference>
<evidence type="ECO:0000259" key="21">
    <source>
        <dbReference type="PROSITE" id="PS51168"/>
    </source>
</evidence>
<dbReference type="FunFam" id="3.40.190.10:FF:000034">
    <property type="entry name" value="Chorismate mutase/prephenate dehydratase"/>
    <property type="match status" value="1"/>
</dbReference>
<evidence type="ECO:0000256" key="6">
    <source>
        <dbReference type="ARBA" id="ARBA00013147"/>
    </source>
</evidence>
<gene>
    <name evidence="24" type="ORF">SAMN02910262_00219</name>
</gene>
<evidence type="ECO:0000256" key="16">
    <source>
        <dbReference type="ARBA" id="ARBA00031175"/>
    </source>
</evidence>
<comment type="pathway">
    <text evidence="5">Metabolic intermediate biosynthesis; prephenate biosynthesis; prephenate from chorismate: step 1/1.</text>
</comment>
<evidence type="ECO:0000256" key="10">
    <source>
        <dbReference type="ARBA" id="ARBA00022605"/>
    </source>
</evidence>
<feature type="domain" description="Chorismate mutase" evidence="21">
    <location>
        <begin position="20"/>
        <end position="110"/>
    </location>
</feature>
<name>A0A1I6ICJ2_9FIRM</name>
<dbReference type="UniPathway" id="UPA00121">
    <property type="reaction ID" value="UER00345"/>
</dbReference>
<evidence type="ECO:0000256" key="9">
    <source>
        <dbReference type="ARBA" id="ARBA00022490"/>
    </source>
</evidence>
<reference evidence="24 25" key="1">
    <citation type="submission" date="2016-10" db="EMBL/GenBank/DDBJ databases">
        <authorList>
            <person name="de Groot N.N."/>
        </authorList>
    </citation>
    <scope>NUCLEOTIDE SEQUENCE [LARGE SCALE GENOMIC DNA]</scope>
    <source>
        <strain evidence="24 25">F</strain>
    </source>
</reference>
<evidence type="ECO:0000256" key="13">
    <source>
        <dbReference type="ARBA" id="ARBA00023235"/>
    </source>
</evidence>
<dbReference type="EC" id="4.2.1.51" evidence="6"/>
<dbReference type="PANTHER" id="PTHR21022">
    <property type="entry name" value="PREPHENATE DEHYDRATASE P PROTEIN"/>
    <property type="match status" value="1"/>
</dbReference>
<dbReference type="GO" id="GO:0004664">
    <property type="term" value="F:prephenate dehydratase activity"/>
    <property type="evidence" value="ECO:0007669"/>
    <property type="project" value="UniProtKB-EC"/>
</dbReference>
<accession>A0A1I6ICJ2</accession>
<dbReference type="GO" id="GO:0046417">
    <property type="term" value="P:chorismate metabolic process"/>
    <property type="evidence" value="ECO:0007669"/>
    <property type="project" value="InterPro"/>
</dbReference>
<evidence type="ECO:0000256" key="11">
    <source>
        <dbReference type="ARBA" id="ARBA00023141"/>
    </source>
</evidence>
<dbReference type="CDD" id="cd04905">
    <property type="entry name" value="ACT_CM-PDT"/>
    <property type="match status" value="1"/>
</dbReference>
<keyword evidence="13" id="KW-0413">Isomerase</keyword>
<dbReference type="Pfam" id="PF00800">
    <property type="entry name" value="PDT"/>
    <property type="match status" value="1"/>
</dbReference>
<evidence type="ECO:0000256" key="14">
    <source>
        <dbReference type="ARBA" id="ARBA00023239"/>
    </source>
</evidence>
<dbReference type="SUPFAM" id="SSF48600">
    <property type="entry name" value="Chorismate mutase II"/>
    <property type="match status" value="1"/>
</dbReference>
<dbReference type="SUPFAM" id="SSF55021">
    <property type="entry name" value="ACT-like"/>
    <property type="match status" value="1"/>
</dbReference>
<keyword evidence="9" id="KW-0963">Cytoplasm</keyword>
<feature type="domain" description="Prephenate dehydratase" evidence="22">
    <location>
        <begin position="138"/>
        <end position="314"/>
    </location>
</feature>
<dbReference type="InterPro" id="IPR045865">
    <property type="entry name" value="ACT-like_dom_sf"/>
</dbReference>
<dbReference type="InterPro" id="IPR001086">
    <property type="entry name" value="Preph_deHydtase"/>
</dbReference>
<dbReference type="Proteomes" id="UP000214760">
    <property type="component" value="Unassembled WGS sequence"/>
</dbReference>
<evidence type="ECO:0000256" key="19">
    <source>
        <dbReference type="PIRSR" id="PIRSR001500-2"/>
    </source>
</evidence>
<evidence type="ECO:0000256" key="20">
    <source>
        <dbReference type="SAM" id="MobiDB-lite"/>
    </source>
</evidence>
<dbReference type="InterPro" id="IPR008242">
    <property type="entry name" value="Chor_mutase/pphenate_deHydtase"/>
</dbReference>
<evidence type="ECO:0000256" key="8">
    <source>
        <dbReference type="ARBA" id="ARBA00021872"/>
    </source>
</evidence>
<keyword evidence="15" id="KW-0511">Multifunctional enzyme</keyword>
<dbReference type="PANTHER" id="PTHR21022:SF19">
    <property type="entry name" value="PREPHENATE DEHYDRATASE-RELATED"/>
    <property type="match status" value="1"/>
</dbReference>
<evidence type="ECO:0000259" key="23">
    <source>
        <dbReference type="PROSITE" id="PS51671"/>
    </source>
</evidence>
<dbReference type="InterPro" id="IPR036979">
    <property type="entry name" value="CM_dom_sf"/>
</dbReference>
<dbReference type="InterPro" id="IPR002701">
    <property type="entry name" value="CM_II_prokaryot"/>
</dbReference>
<dbReference type="PROSITE" id="PS51171">
    <property type="entry name" value="PREPHENATE_DEHYDR_3"/>
    <property type="match status" value="1"/>
</dbReference>
<feature type="compositionally biased region" description="Basic and acidic residues" evidence="20">
    <location>
        <begin position="1"/>
        <end position="17"/>
    </location>
</feature>
<protein>
    <recommendedName>
        <fullName evidence="7">Bifunctional chorismate mutase/prephenate dehydratase</fullName>
        <ecNumber evidence="6">4.2.1.51</ecNumber>
    </recommendedName>
    <alternativeName>
        <fullName evidence="17">Chorismate mutase-prephenate dehydratase</fullName>
    </alternativeName>
    <alternativeName>
        <fullName evidence="8">Prephenate dehydratase</fullName>
    </alternativeName>
    <alternativeName>
        <fullName evidence="16">p-protein</fullName>
    </alternativeName>
</protein>
<comment type="subcellular location">
    <subcellularLocation>
        <location evidence="3">Cytoplasm</location>
    </subcellularLocation>
</comment>
<feature type="domain" description="ACT" evidence="23">
    <location>
        <begin position="326"/>
        <end position="401"/>
    </location>
</feature>
<evidence type="ECO:0000256" key="17">
    <source>
        <dbReference type="ARBA" id="ARBA00031520"/>
    </source>
</evidence>
<organism evidence="24 25">
    <name type="scientific">[Clostridium] aminophilum</name>
    <dbReference type="NCBI Taxonomy" id="1526"/>
    <lineage>
        <taxon>Bacteria</taxon>
        <taxon>Bacillati</taxon>
        <taxon>Bacillota</taxon>
        <taxon>Clostridia</taxon>
        <taxon>Lachnospirales</taxon>
        <taxon>Lachnospiraceae</taxon>
    </lineage>
</organism>
<comment type="catalytic activity">
    <reaction evidence="1">
        <text>chorismate = prephenate</text>
        <dbReference type="Rhea" id="RHEA:13897"/>
        <dbReference type="ChEBI" id="CHEBI:29748"/>
        <dbReference type="ChEBI" id="CHEBI:29934"/>
        <dbReference type="EC" id="5.4.99.5"/>
    </reaction>
</comment>
<evidence type="ECO:0000256" key="1">
    <source>
        <dbReference type="ARBA" id="ARBA00000824"/>
    </source>
</evidence>